<keyword evidence="7" id="KW-0808">Transferase</keyword>
<comment type="subcellular location">
    <subcellularLocation>
        <location evidence="4">Nucleus</location>
    </subcellularLocation>
</comment>
<evidence type="ECO:0000259" key="13">
    <source>
        <dbReference type="PROSITE" id="PS50072"/>
    </source>
</evidence>
<dbReference type="PROSITE" id="PS00170">
    <property type="entry name" value="CSA_PPIASE_1"/>
    <property type="match status" value="1"/>
</dbReference>
<organism evidence="15 16">
    <name type="scientific">Exidia glandulosa HHB12029</name>
    <dbReference type="NCBI Taxonomy" id="1314781"/>
    <lineage>
        <taxon>Eukaryota</taxon>
        <taxon>Fungi</taxon>
        <taxon>Dikarya</taxon>
        <taxon>Basidiomycota</taxon>
        <taxon>Agaricomycotina</taxon>
        <taxon>Agaricomycetes</taxon>
        <taxon>Auriculariales</taxon>
        <taxon>Exidiaceae</taxon>
        <taxon>Exidia</taxon>
    </lineage>
</organism>
<dbReference type="GO" id="GO:0006457">
    <property type="term" value="P:protein folding"/>
    <property type="evidence" value="ECO:0007669"/>
    <property type="project" value="InterPro"/>
</dbReference>
<evidence type="ECO:0000256" key="11">
    <source>
        <dbReference type="ARBA" id="ARBA00023242"/>
    </source>
</evidence>
<dbReference type="AlphaFoldDB" id="A0A165PS40"/>
<evidence type="ECO:0000256" key="5">
    <source>
        <dbReference type="ARBA" id="ARBA00004906"/>
    </source>
</evidence>
<dbReference type="STRING" id="1314781.A0A165PS40"/>
<dbReference type="PROSITE" id="PS51698">
    <property type="entry name" value="U_BOX"/>
    <property type="match status" value="1"/>
</dbReference>
<dbReference type="Proteomes" id="UP000077266">
    <property type="component" value="Unassembled WGS sequence"/>
</dbReference>
<dbReference type="InterPro" id="IPR013083">
    <property type="entry name" value="Znf_RING/FYVE/PHD"/>
</dbReference>
<dbReference type="PANTHER" id="PTHR45625:SF1">
    <property type="entry name" value="RING-TYPE E3 UBIQUITIN-PROTEIN LIGASE PPIL2"/>
    <property type="match status" value="1"/>
</dbReference>
<dbReference type="InterPro" id="IPR020892">
    <property type="entry name" value="Cyclophilin-type_PPIase_CS"/>
</dbReference>
<dbReference type="Gene3D" id="2.40.100.10">
    <property type="entry name" value="Cyclophilin-like"/>
    <property type="match status" value="1"/>
</dbReference>
<evidence type="ECO:0000256" key="10">
    <source>
        <dbReference type="ARBA" id="ARBA00023235"/>
    </source>
</evidence>
<keyword evidence="16" id="KW-1185">Reference proteome</keyword>
<evidence type="ECO:0000256" key="2">
    <source>
        <dbReference type="ARBA" id="ARBA00000971"/>
    </source>
</evidence>
<protein>
    <submittedName>
        <fullName evidence="15">Cyclophilin-like protein</fullName>
    </submittedName>
</protein>
<sequence length="518" mass="55746">MGHGSDKLYITHSEHAGQFGQHSASTGHKAKQQAPHPGNRTPFDCCALSFQPFSHPVCARNADGTGTVFDLVNIIPWLKQHNNKHPVTGEELLPASLIALHYSRKPNGEIHDPISFKPFSEHSHIVAVATTGNVFLADSVKGHRDLVADVPFKKEDVITLQNPHGLATATFVPKADDKKAVVAKSKPAAGPLAKAKEVPYNISPYSTGMPGASLTSTSVDVHTATDAALYDEEELMYDAIVNPPKGKKDKDVGRRRAYVRVVTSLGGGSLNLELFCEKAPKTCYNFLMLARQGKYDDVFFHRLIPGFMIQTGDPTRTGAGGESFWGKPFRDEFNEPNAAKHDERGCLAMANKGPDTNGSQWYITFKACPHLDKKHTVFGKLVGGEEVLDALEALPLKDGTDRPAKSVKITEVVIYQDPFEDYKQRLAQRLAKKKEREEGGGGGGDAKKGVAADMNWFGVRVGAGAGAGGAKEDSTGGSVGVGKYLAGTKRAAPEPAVVAAPPEPAKKRKIGFGDFEGW</sequence>
<dbReference type="InParanoid" id="A0A165PS40"/>
<gene>
    <name evidence="15" type="ORF">EXIGLDRAFT_732851</name>
</gene>
<evidence type="ECO:0000259" key="14">
    <source>
        <dbReference type="PROSITE" id="PS51698"/>
    </source>
</evidence>
<evidence type="ECO:0000256" key="7">
    <source>
        <dbReference type="ARBA" id="ARBA00022679"/>
    </source>
</evidence>
<dbReference type="FunFam" id="2.40.100.10:FF:000014">
    <property type="entry name" value="Peptidyl-prolyl cis-trans isomerase cyp65"/>
    <property type="match status" value="1"/>
</dbReference>
<reference evidence="15 16" key="1">
    <citation type="journal article" date="2016" name="Mol. Biol. Evol.">
        <title>Comparative Genomics of Early-Diverging Mushroom-Forming Fungi Provides Insights into the Origins of Lignocellulose Decay Capabilities.</title>
        <authorList>
            <person name="Nagy L.G."/>
            <person name="Riley R."/>
            <person name="Tritt A."/>
            <person name="Adam C."/>
            <person name="Daum C."/>
            <person name="Floudas D."/>
            <person name="Sun H."/>
            <person name="Yadav J.S."/>
            <person name="Pangilinan J."/>
            <person name="Larsson K.H."/>
            <person name="Matsuura K."/>
            <person name="Barry K."/>
            <person name="Labutti K."/>
            <person name="Kuo R."/>
            <person name="Ohm R.A."/>
            <person name="Bhattacharya S.S."/>
            <person name="Shirouzu T."/>
            <person name="Yoshinaga Y."/>
            <person name="Martin F.M."/>
            <person name="Grigoriev I.V."/>
            <person name="Hibbett D.S."/>
        </authorList>
    </citation>
    <scope>NUCLEOTIDE SEQUENCE [LARGE SCALE GENOMIC DNA]</scope>
    <source>
        <strain evidence="15 16">HHB12029</strain>
    </source>
</reference>
<evidence type="ECO:0000313" key="15">
    <source>
        <dbReference type="EMBL" id="KZW02593.1"/>
    </source>
</evidence>
<comment type="similarity">
    <text evidence="6">Belongs to the cyclophilin-type PPIase family. PPIL2 subfamily.</text>
</comment>
<dbReference type="EMBL" id="KV425887">
    <property type="protein sequence ID" value="KZW02593.1"/>
    <property type="molecule type" value="Genomic_DNA"/>
</dbReference>
<proteinExistence type="inferred from homology"/>
<comment type="catalytic activity">
    <reaction evidence="1">
        <text>S-ubiquitinyl-[E2 ubiquitin-conjugating enzyme]-L-cysteine + [acceptor protein]-L-lysine = [E2 ubiquitin-conjugating enzyme]-L-cysteine + N(6)-ubiquitinyl-[acceptor protein]-L-lysine.</text>
        <dbReference type="EC" id="2.3.2.27"/>
    </reaction>
</comment>
<comment type="catalytic activity">
    <reaction evidence="2">
        <text>[protein]-peptidylproline (omega=180) = [protein]-peptidylproline (omega=0)</text>
        <dbReference type="Rhea" id="RHEA:16237"/>
        <dbReference type="Rhea" id="RHEA-COMP:10747"/>
        <dbReference type="Rhea" id="RHEA-COMP:10748"/>
        <dbReference type="ChEBI" id="CHEBI:83833"/>
        <dbReference type="ChEBI" id="CHEBI:83834"/>
        <dbReference type="EC" id="5.2.1.8"/>
    </reaction>
</comment>
<comment type="pathway">
    <text evidence="5">Protein modification; protein ubiquitination.</text>
</comment>
<keyword evidence="9" id="KW-0697">Rotamase</keyword>
<evidence type="ECO:0000256" key="1">
    <source>
        <dbReference type="ARBA" id="ARBA00000900"/>
    </source>
</evidence>
<dbReference type="PANTHER" id="PTHR45625">
    <property type="entry name" value="PEPTIDYL-PROLYL CIS-TRANS ISOMERASE-RELATED"/>
    <property type="match status" value="1"/>
</dbReference>
<dbReference type="InterPro" id="IPR029000">
    <property type="entry name" value="Cyclophilin-like_dom_sf"/>
</dbReference>
<evidence type="ECO:0000256" key="6">
    <source>
        <dbReference type="ARBA" id="ARBA00007930"/>
    </source>
</evidence>
<dbReference type="InterPro" id="IPR003613">
    <property type="entry name" value="Ubox_domain"/>
</dbReference>
<dbReference type="InterPro" id="IPR044666">
    <property type="entry name" value="Cyclophilin_A-like"/>
</dbReference>
<keyword evidence="11" id="KW-0539">Nucleus</keyword>
<dbReference type="InterPro" id="IPR026951">
    <property type="entry name" value="PPIL2_U-box_dom"/>
</dbReference>
<evidence type="ECO:0000256" key="12">
    <source>
        <dbReference type="SAM" id="MobiDB-lite"/>
    </source>
</evidence>
<dbReference type="InterPro" id="IPR002130">
    <property type="entry name" value="Cyclophilin-type_PPIase_dom"/>
</dbReference>
<comment type="function">
    <text evidence="3">May catalyze the cis-trans isomerization of proline imidic peptide bonds in oligopeptides thereby assisting the folding of proteins. May also function as a chaperone, playing a role in intracellular transport of proteins. May also have a protein ubiquitin ligase activity acting as an E3 ubiquitin protein ligase or as a ubiquitin-ubiquitin ligase promoting elongation of ubiquitin chains on proteins.</text>
</comment>
<keyword evidence="8" id="KW-0833">Ubl conjugation pathway</keyword>
<keyword evidence="10" id="KW-0413">Isomerase</keyword>
<accession>A0A165PS40</accession>
<evidence type="ECO:0000256" key="9">
    <source>
        <dbReference type="ARBA" id="ARBA00023110"/>
    </source>
</evidence>
<name>A0A165PS40_EXIGL</name>
<dbReference type="GO" id="GO:0061630">
    <property type="term" value="F:ubiquitin protein ligase activity"/>
    <property type="evidence" value="ECO:0007669"/>
    <property type="project" value="UniProtKB-EC"/>
</dbReference>
<dbReference type="Pfam" id="PF00160">
    <property type="entry name" value="Pro_isomerase"/>
    <property type="match status" value="1"/>
</dbReference>
<dbReference type="OrthoDB" id="407558at2759"/>
<dbReference type="FunCoup" id="A0A165PS40">
    <property type="interactions" value="643"/>
</dbReference>
<feature type="domain" description="U-box" evidence="14">
    <location>
        <begin position="39"/>
        <end position="117"/>
    </location>
</feature>
<dbReference type="Gene3D" id="3.30.40.10">
    <property type="entry name" value="Zinc/RING finger domain, C3HC4 (zinc finger)"/>
    <property type="match status" value="1"/>
</dbReference>
<evidence type="ECO:0000256" key="3">
    <source>
        <dbReference type="ARBA" id="ARBA00003697"/>
    </source>
</evidence>
<feature type="domain" description="PPIase cyclophilin-type" evidence="13">
    <location>
        <begin position="268"/>
        <end position="414"/>
    </location>
</feature>
<evidence type="ECO:0000256" key="4">
    <source>
        <dbReference type="ARBA" id="ARBA00004123"/>
    </source>
</evidence>
<dbReference type="GO" id="GO:0071013">
    <property type="term" value="C:catalytic step 2 spliceosome"/>
    <property type="evidence" value="ECO:0007669"/>
    <property type="project" value="TreeGrafter"/>
</dbReference>
<evidence type="ECO:0000256" key="8">
    <source>
        <dbReference type="ARBA" id="ARBA00022786"/>
    </source>
</evidence>
<dbReference type="PROSITE" id="PS50072">
    <property type="entry name" value="CSA_PPIASE_2"/>
    <property type="match status" value="1"/>
</dbReference>
<dbReference type="SUPFAM" id="SSF50891">
    <property type="entry name" value="Cyclophilin-like"/>
    <property type="match status" value="1"/>
</dbReference>
<dbReference type="GO" id="GO:0000209">
    <property type="term" value="P:protein polyubiquitination"/>
    <property type="evidence" value="ECO:0007669"/>
    <property type="project" value="TreeGrafter"/>
</dbReference>
<dbReference type="CDD" id="cd16663">
    <property type="entry name" value="RING-Ubox_PPIL2"/>
    <property type="match status" value="1"/>
</dbReference>
<dbReference type="SMART" id="SM00504">
    <property type="entry name" value="Ubox"/>
    <property type="match status" value="1"/>
</dbReference>
<evidence type="ECO:0000313" key="16">
    <source>
        <dbReference type="Proteomes" id="UP000077266"/>
    </source>
</evidence>
<feature type="region of interest" description="Disordered" evidence="12">
    <location>
        <begin position="17"/>
        <end position="38"/>
    </location>
</feature>
<dbReference type="GO" id="GO:0003755">
    <property type="term" value="F:peptidyl-prolyl cis-trans isomerase activity"/>
    <property type="evidence" value="ECO:0007669"/>
    <property type="project" value="UniProtKB-KW"/>
</dbReference>
<dbReference type="PRINTS" id="PR00153">
    <property type="entry name" value="CSAPPISMRASE"/>
</dbReference>
<dbReference type="SUPFAM" id="SSF57850">
    <property type="entry name" value="RING/U-box"/>
    <property type="match status" value="1"/>
</dbReference>